<evidence type="ECO:0000313" key="3">
    <source>
        <dbReference type="Proteomes" id="UP000054359"/>
    </source>
</evidence>
<dbReference type="SUPFAM" id="SSF56672">
    <property type="entry name" value="DNA/RNA polymerases"/>
    <property type="match status" value="1"/>
</dbReference>
<feature type="compositionally biased region" description="Basic residues" evidence="1">
    <location>
        <begin position="191"/>
        <end position="212"/>
    </location>
</feature>
<dbReference type="Proteomes" id="UP000054359">
    <property type="component" value="Unassembled WGS sequence"/>
</dbReference>
<dbReference type="AlphaFoldDB" id="A0A087U325"/>
<dbReference type="PANTHER" id="PTHR24559:SF454">
    <property type="entry name" value="RIBONUCLEASE H"/>
    <property type="match status" value="1"/>
</dbReference>
<dbReference type="EMBL" id="KK117922">
    <property type="protein sequence ID" value="KFM71764.1"/>
    <property type="molecule type" value="Genomic_DNA"/>
</dbReference>
<feature type="compositionally biased region" description="Basic and acidic residues" evidence="1">
    <location>
        <begin position="173"/>
        <end position="182"/>
    </location>
</feature>
<gene>
    <name evidence="2" type="ORF">X975_00533</name>
</gene>
<sequence>MKPIAIKNDKPPQLDLQHLPADEQEKLQCVISQFSNLFSDVPGFTQVVNHNIETGDAQPVRQKPYRYDKVKEEIIECHIKDMLKNKIITPISSSYASSVVLCKKNNDYPITHPKRWRFAIDYRKLNSVTKYPVYPLPIIGEIIRNISSTKYMTTLDLTSGYFQTGDPRQSILKEDVPQRKQQEPATMASKGQKKKAPPQQSRRNKNQKCGFKRKTDDAGASNKRPKQNGQGQQKVAKRTTETSERCLRSKRRRLQAEDQRPECSKNQEQRRTRAQERRAQSSKRPADHLPPQRKYPRIERGYYKRKRDE</sequence>
<feature type="region of interest" description="Disordered" evidence="1">
    <location>
        <begin position="173"/>
        <end position="309"/>
    </location>
</feature>
<dbReference type="InterPro" id="IPR043502">
    <property type="entry name" value="DNA/RNA_pol_sf"/>
</dbReference>
<dbReference type="Gene3D" id="3.10.10.10">
    <property type="entry name" value="HIV Type 1 Reverse Transcriptase, subunit A, domain 1"/>
    <property type="match status" value="1"/>
</dbReference>
<evidence type="ECO:0000256" key="1">
    <source>
        <dbReference type="SAM" id="MobiDB-lite"/>
    </source>
</evidence>
<feature type="compositionally biased region" description="Basic and acidic residues" evidence="1">
    <location>
        <begin position="254"/>
        <end position="287"/>
    </location>
</feature>
<protein>
    <submittedName>
        <fullName evidence="2">Retrovirus-related Pol polyprotein from transposon 297</fullName>
    </submittedName>
</protein>
<dbReference type="STRING" id="407821.A0A087U325"/>
<name>A0A087U325_STEMI</name>
<dbReference type="OrthoDB" id="8064693at2759"/>
<dbReference type="PANTHER" id="PTHR24559">
    <property type="entry name" value="TRANSPOSON TY3-I GAG-POL POLYPROTEIN"/>
    <property type="match status" value="1"/>
</dbReference>
<proteinExistence type="predicted"/>
<evidence type="ECO:0000313" key="2">
    <source>
        <dbReference type="EMBL" id="KFM71764.1"/>
    </source>
</evidence>
<accession>A0A087U325</accession>
<dbReference type="InterPro" id="IPR053134">
    <property type="entry name" value="RNA-dir_DNA_polymerase"/>
</dbReference>
<reference evidence="2 3" key="1">
    <citation type="submission" date="2013-11" db="EMBL/GenBank/DDBJ databases">
        <title>Genome sequencing of Stegodyphus mimosarum.</title>
        <authorList>
            <person name="Bechsgaard J."/>
        </authorList>
    </citation>
    <scope>NUCLEOTIDE SEQUENCE [LARGE SCALE GENOMIC DNA]</scope>
</reference>
<keyword evidence="3" id="KW-1185">Reference proteome</keyword>
<feature type="compositionally biased region" description="Basic and acidic residues" evidence="1">
    <location>
        <begin position="238"/>
        <end position="247"/>
    </location>
</feature>
<organism evidence="2 3">
    <name type="scientific">Stegodyphus mimosarum</name>
    <name type="common">African social velvet spider</name>
    <dbReference type="NCBI Taxonomy" id="407821"/>
    <lineage>
        <taxon>Eukaryota</taxon>
        <taxon>Metazoa</taxon>
        <taxon>Ecdysozoa</taxon>
        <taxon>Arthropoda</taxon>
        <taxon>Chelicerata</taxon>
        <taxon>Arachnida</taxon>
        <taxon>Araneae</taxon>
        <taxon>Araneomorphae</taxon>
        <taxon>Entelegynae</taxon>
        <taxon>Eresoidea</taxon>
        <taxon>Eresidae</taxon>
        <taxon>Stegodyphus</taxon>
    </lineage>
</organism>
<feature type="non-terminal residue" evidence="2">
    <location>
        <position position="309"/>
    </location>
</feature>
<feature type="compositionally biased region" description="Basic and acidic residues" evidence="1">
    <location>
        <begin position="296"/>
        <end position="309"/>
    </location>
</feature>
<dbReference type="GO" id="GO:0071897">
    <property type="term" value="P:DNA biosynthetic process"/>
    <property type="evidence" value="ECO:0007669"/>
    <property type="project" value="UniProtKB-ARBA"/>
</dbReference>